<reference evidence="5" key="1">
    <citation type="submission" date="2025-08" db="UniProtKB">
        <authorList>
            <consortium name="Ensembl"/>
        </authorList>
    </citation>
    <scope>IDENTIFICATION</scope>
</reference>
<keyword evidence="3" id="KW-0342">GTP-binding</keyword>
<evidence type="ECO:0000313" key="6">
    <source>
        <dbReference type="Proteomes" id="UP000694559"/>
    </source>
</evidence>
<dbReference type="InterPro" id="IPR027417">
    <property type="entry name" value="P-loop_NTPase"/>
</dbReference>
<dbReference type="GeneTree" id="ENSGT00940000159509"/>
<dbReference type="InterPro" id="IPR006703">
    <property type="entry name" value="G_AIG1"/>
</dbReference>
<accession>A0A8C6VF85</accession>
<evidence type="ECO:0000259" key="4">
    <source>
        <dbReference type="PROSITE" id="PS51720"/>
    </source>
</evidence>
<dbReference type="FunFam" id="3.40.50.300:FF:000366">
    <property type="entry name" value="GTPase, IMAP family member 2"/>
    <property type="match status" value="1"/>
</dbReference>
<dbReference type="PROSITE" id="PS51720">
    <property type="entry name" value="G_AIG1"/>
    <property type="match status" value="1"/>
</dbReference>
<keyword evidence="6" id="KW-1185">Reference proteome</keyword>
<dbReference type="GO" id="GO:0005525">
    <property type="term" value="F:GTP binding"/>
    <property type="evidence" value="ECO:0007669"/>
    <property type="project" value="UniProtKB-KW"/>
</dbReference>
<dbReference type="Pfam" id="PF04548">
    <property type="entry name" value="AIG1"/>
    <property type="match status" value="1"/>
</dbReference>
<dbReference type="AlphaFoldDB" id="A0A8C6VF85"/>
<proteinExistence type="inferred from homology"/>
<keyword evidence="2" id="KW-0547">Nucleotide-binding</keyword>
<comment type="similarity">
    <text evidence="1">Belongs to the TRAFAC class TrmE-Era-EngA-EngB-Septin-like GTPase superfamily. AIG1/Toc34/Toc159-like paraseptin GTPase family. IAN subfamily.</text>
</comment>
<dbReference type="Gene3D" id="3.40.50.300">
    <property type="entry name" value="P-loop containing nucleotide triphosphate hydrolases"/>
    <property type="match status" value="1"/>
</dbReference>
<sequence>MLLTSPLFSPLLWVAGPERRIVLVGKMISGKSATGNTILGREVFESGQSPNSITEVCQKEEMQLKGRKVVVVDTPGFFYTHRAEKEIAAEVRRCINFCCPGPHVILHVMHPFHAPQKEMDVVQLIKKIFGHNAKDYTIILFTHKDSKEGQSLKNLISSRNKKVKKYIDKCGERCLAFNNKAKGAERDVQVTKLMTMIDDLVEMNICAPCYREDMMNVNKRHNH</sequence>
<dbReference type="InterPro" id="IPR045058">
    <property type="entry name" value="GIMA/IAN/Toc"/>
</dbReference>
<dbReference type="PANTHER" id="PTHR10903">
    <property type="entry name" value="GTPASE, IMAP FAMILY MEMBER-RELATED"/>
    <property type="match status" value="1"/>
</dbReference>
<dbReference type="OMA" id="CEKHEAL"/>
<evidence type="ECO:0000313" key="5">
    <source>
        <dbReference type="Ensembl" id="ENSNNAP00000003290.1"/>
    </source>
</evidence>
<evidence type="ECO:0000256" key="1">
    <source>
        <dbReference type="ARBA" id="ARBA00008535"/>
    </source>
</evidence>
<reference evidence="5" key="2">
    <citation type="submission" date="2025-09" db="UniProtKB">
        <authorList>
            <consortium name="Ensembl"/>
        </authorList>
    </citation>
    <scope>IDENTIFICATION</scope>
</reference>
<evidence type="ECO:0000256" key="3">
    <source>
        <dbReference type="ARBA" id="ARBA00023134"/>
    </source>
</evidence>
<dbReference type="Proteomes" id="UP000694559">
    <property type="component" value="Unplaced"/>
</dbReference>
<dbReference type="SUPFAM" id="SSF52540">
    <property type="entry name" value="P-loop containing nucleoside triphosphate hydrolases"/>
    <property type="match status" value="1"/>
</dbReference>
<name>A0A8C6VF85_NAJNA</name>
<dbReference type="Ensembl" id="ENSNNAT00000003449.1">
    <property type="protein sequence ID" value="ENSNNAP00000003290.1"/>
    <property type="gene ID" value="ENSNNAG00000002254.1"/>
</dbReference>
<organism evidence="5 6">
    <name type="scientific">Naja naja</name>
    <name type="common">Indian cobra</name>
    <dbReference type="NCBI Taxonomy" id="35670"/>
    <lineage>
        <taxon>Eukaryota</taxon>
        <taxon>Metazoa</taxon>
        <taxon>Chordata</taxon>
        <taxon>Craniata</taxon>
        <taxon>Vertebrata</taxon>
        <taxon>Euteleostomi</taxon>
        <taxon>Lepidosauria</taxon>
        <taxon>Squamata</taxon>
        <taxon>Bifurcata</taxon>
        <taxon>Unidentata</taxon>
        <taxon>Episquamata</taxon>
        <taxon>Toxicofera</taxon>
        <taxon>Serpentes</taxon>
        <taxon>Colubroidea</taxon>
        <taxon>Elapidae</taxon>
        <taxon>Elapinae</taxon>
        <taxon>Naja</taxon>
    </lineage>
</organism>
<evidence type="ECO:0000256" key="2">
    <source>
        <dbReference type="ARBA" id="ARBA00022741"/>
    </source>
</evidence>
<dbReference type="OrthoDB" id="8954335at2759"/>
<dbReference type="PANTHER" id="PTHR10903:SF170">
    <property type="entry name" value="GTPASE IMAP FAMILY MEMBER 7"/>
    <property type="match status" value="1"/>
</dbReference>
<protein>
    <recommendedName>
        <fullName evidence="4">AIG1-type G domain-containing protein</fullName>
    </recommendedName>
</protein>
<feature type="domain" description="AIG1-type G" evidence="4">
    <location>
        <begin position="16"/>
        <end position="219"/>
    </location>
</feature>